<dbReference type="SUPFAM" id="SSF52833">
    <property type="entry name" value="Thioredoxin-like"/>
    <property type="match status" value="1"/>
</dbReference>
<dbReference type="Gene3D" id="3.40.30.10">
    <property type="entry name" value="Glutaredoxin"/>
    <property type="match status" value="1"/>
</dbReference>
<accession>A0A506UDM4</accession>
<evidence type="ECO:0000259" key="6">
    <source>
        <dbReference type="PROSITE" id="PS51352"/>
    </source>
</evidence>
<dbReference type="PANTHER" id="PTHR13887">
    <property type="entry name" value="GLUTATHIONE S-TRANSFERASE KAPPA"/>
    <property type="match status" value="1"/>
</dbReference>
<dbReference type="InterPro" id="IPR041205">
    <property type="entry name" value="ScsC_N"/>
</dbReference>
<dbReference type="Proteomes" id="UP000320314">
    <property type="component" value="Unassembled WGS sequence"/>
</dbReference>
<feature type="chain" id="PRO_5021476617" evidence="5">
    <location>
        <begin position="27"/>
        <end position="259"/>
    </location>
</feature>
<protein>
    <submittedName>
        <fullName evidence="7">DsbA family protein</fullName>
    </submittedName>
</protein>
<dbReference type="GO" id="GO:0016491">
    <property type="term" value="F:oxidoreductase activity"/>
    <property type="evidence" value="ECO:0007669"/>
    <property type="project" value="UniProtKB-KW"/>
</dbReference>
<evidence type="ECO:0000256" key="5">
    <source>
        <dbReference type="SAM" id="SignalP"/>
    </source>
</evidence>
<reference evidence="7 8" key="1">
    <citation type="submission" date="2019-06" db="EMBL/GenBank/DDBJ databases">
        <authorList>
            <person name="Li M."/>
        </authorList>
    </citation>
    <scope>NUCLEOTIDE SEQUENCE [LARGE SCALE GENOMIC DNA]</scope>
    <source>
        <strain evidence="7 8">BGMRC6574</strain>
    </source>
</reference>
<dbReference type="Pfam" id="PF18312">
    <property type="entry name" value="ScsC_N"/>
    <property type="match status" value="1"/>
</dbReference>
<feature type="signal peptide" evidence="5">
    <location>
        <begin position="1"/>
        <end position="26"/>
    </location>
</feature>
<gene>
    <name evidence="7" type="ORF">FJU11_03260</name>
</gene>
<keyword evidence="8" id="KW-1185">Reference proteome</keyword>
<dbReference type="InterPro" id="IPR001853">
    <property type="entry name" value="DSBA-like_thioredoxin_dom"/>
</dbReference>
<proteinExistence type="predicted"/>
<evidence type="ECO:0000256" key="3">
    <source>
        <dbReference type="ARBA" id="ARBA00023157"/>
    </source>
</evidence>
<evidence type="ECO:0000256" key="1">
    <source>
        <dbReference type="ARBA" id="ARBA00022729"/>
    </source>
</evidence>
<evidence type="ECO:0000256" key="2">
    <source>
        <dbReference type="ARBA" id="ARBA00023002"/>
    </source>
</evidence>
<dbReference type="InterPro" id="IPR013766">
    <property type="entry name" value="Thioredoxin_domain"/>
</dbReference>
<keyword evidence="1 5" id="KW-0732">Signal</keyword>
<keyword evidence="2" id="KW-0560">Oxidoreductase</keyword>
<feature type="domain" description="Thioredoxin" evidence="6">
    <location>
        <begin position="56"/>
        <end position="252"/>
    </location>
</feature>
<dbReference type="CDD" id="cd03023">
    <property type="entry name" value="DsbA_Com1_like"/>
    <property type="match status" value="1"/>
</dbReference>
<evidence type="ECO:0000313" key="7">
    <source>
        <dbReference type="EMBL" id="TPW31231.1"/>
    </source>
</evidence>
<dbReference type="AlphaFoldDB" id="A0A506UDM4"/>
<keyword evidence="3" id="KW-1015">Disulfide bond</keyword>
<evidence type="ECO:0000313" key="8">
    <source>
        <dbReference type="Proteomes" id="UP000320314"/>
    </source>
</evidence>
<organism evidence="7 8">
    <name type="scientific">Pararhizobium mangrovi</name>
    <dbReference type="NCBI Taxonomy" id="2590452"/>
    <lineage>
        <taxon>Bacteria</taxon>
        <taxon>Pseudomonadati</taxon>
        <taxon>Pseudomonadota</taxon>
        <taxon>Alphaproteobacteria</taxon>
        <taxon>Hyphomicrobiales</taxon>
        <taxon>Rhizobiaceae</taxon>
        <taxon>Rhizobium/Agrobacterium group</taxon>
        <taxon>Pararhizobium</taxon>
    </lineage>
</organism>
<dbReference type="InterPro" id="IPR036249">
    <property type="entry name" value="Thioredoxin-like_sf"/>
</dbReference>
<keyword evidence="4" id="KW-0676">Redox-active center</keyword>
<dbReference type="PANTHER" id="PTHR13887:SF14">
    <property type="entry name" value="DISULFIDE BOND FORMATION PROTEIN D"/>
    <property type="match status" value="1"/>
</dbReference>
<name>A0A506UDM4_9HYPH</name>
<dbReference type="PROSITE" id="PS51352">
    <property type="entry name" value="THIOREDOXIN_2"/>
    <property type="match status" value="1"/>
</dbReference>
<dbReference type="EMBL" id="VHLH01000004">
    <property type="protein sequence ID" value="TPW31231.1"/>
    <property type="molecule type" value="Genomic_DNA"/>
</dbReference>
<comment type="caution">
    <text evidence="7">The sequence shown here is derived from an EMBL/GenBank/DDBJ whole genome shotgun (WGS) entry which is preliminary data.</text>
</comment>
<evidence type="ECO:0000256" key="4">
    <source>
        <dbReference type="ARBA" id="ARBA00023284"/>
    </source>
</evidence>
<dbReference type="Pfam" id="PF01323">
    <property type="entry name" value="DSBA"/>
    <property type="match status" value="1"/>
</dbReference>
<sequence>MPRMKRIRRLAALTLAALTLAGNALASDSSGFDPSNKEQLGQFVHDYLVQHPEVLLDAQDALQAKQQQAAQKKVAKVIADNRQALYYAPGDLVLGDPDGSVTLVEFYDYNCPYCRAAVSDMKTIVANEKGLRYVLKEFPILGDDSMAASRASMAFEMLAPNKFKTFHDRLMAIKGSADAERAEKIAADLGVDPKQLEAKMKDPKIGARIRQTYALADKLNLTGTPAYVVGDMAVSGVIGADALRKAIGNVRACGSTTCS</sequence>